<comment type="caution">
    <text evidence="1">The sequence shown here is derived from an EMBL/GenBank/DDBJ whole genome shotgun (WGS) entry which is preliminary data.</text>
</comment>
<evidence type="ECO:0000313" key="1">
    <source>
        <dbReference type="EMBL" id="MFC1420637.1"/>
    </source>
</evidence>
<evidence type="ECO:0000313" key="2">
    <source>
        <dbReference type="Proteomes" id="UP001592531"/>
    </source>
</evidence>
<reference evidence="1 2" key="1">
    <citation type="submission" date="2024-09" db="EMBL/GenBank/DDBJ databases">
        <authorList>
            <person name="Lee S.D."/>
        </authorList>
    </citation>
    <scope>NUCLEOTIDE SEQUENCE [LARGE SCALE GENOMIC DNA]</scope>
    <source>
        <strain evidence="1 2">N8-3</strain>
    </source>
</reference>
<gene>
    <name evidence="1" type="ORF">ACEZDE_28935</name>
</gene>
<dbReference type="Proteomes" id="UP001592531">
    <property type="component" value="Unassembled WGS sequence"/>
</dbReference>
<accession>A0ABV6W4E9</accession>
<sequence>MPSGCRNLPATAAAKAVVTAAYQARFPYLTRIETLPGTFYYGVCDGTEYALTQFTPTPGASEQERVAMQDEGSARKFFERTGGAGWRYVSSDTFPATPGCVGAIPTAIAKAWGNCR</sequence>
<organism evidence="1 2">
    <name type="scientific">Streptacidiphilus cavernicola</name>
    <dbReference type="NCBI Taxonomy" id="3342716"/>
    <lineage>
        <taxon>Bacteria</taxon>
        <taxon>Bacillati</taxon>
        <taxon>Actinomycetota</taxon>
        <taxon>Actinomycetes</taxon>
        <taxon>Kitasatosporales</taxon>
        <taxon>Streptomycetaceae</taxon>
        <taxon>Streptacidiphilus</taxon>
    </lineage>
</organism>
<proteinExistence type="predicted"/>
<name>A0ABV6W4E9_9ACTN</name>
<dbReference type="RefSeq" id="WP_380542262.1">
    <property type="nucleotide sequence ID" value="NZ_JBHFAB010000028.1"/>
</dbReference>
<dbReference type="EMBL" id="JBHFAB010000028">
    <property type="protein sequence ID" value="MFC1420637.1"/>
    <property type="molecule type" value="Genomic_DNA"/>
</dbReference>
<keyword evidence="2" id="KW-1185">Reference proteome</keyword>
<protein>
    <submittedName>
        <fullName evidence="1">Uncharacterized protein</fullName>
    </submittedName>
</protein>